<keyword evidence="9" id="KW-1185">Reference proteome</keyword>
<sequence length="238" mass="26678">MREVPEWFSVVNMIIVFSYVLEIFLKLRAYGFRGFFLGPEKVWNIFDFLIVALSLSETMLEIMALMSSATNLDSSYLRSIRFIRVVRALRGIRVIRLIHYIGALRTLVFSIVSTAGSLVWTLVLLILVFYIFGVIIAQIVTDHCRESAQRSTGDLDALPSCEKDASRYWFGVSESMFTLFMAITGGISWEDALKPLRDISSVAVACMVLYIVIAVFAILNVLALWCTCAFIRASGGGP</sequence>
<evidence type="ECO:0000259" key="6">
    <source>
        <dbReference type="Pfam" id="PF00520"/>
    </source>
</evidence>
<evidence type="ECO:0000256" key="1">
    <source>
        <dbReference type="ARBA" id="ARBA00004141"/>
    </source>
</evidence>
<dbReference type="AlphaFoldDB" id="A0A9P1BU54"/>
<dbReference type="Gene3D" id="1.10.287.70">
    <property type="match status" value="1"/>
</dbReference>
<feature type="domain" description="Ion transport" evidence="6">
    <location>
        <begin position="6"/>
        <end position="222"/>
    </location>
</feature>
<evidence type="ECO:0000313" key="8">
    <source>
        <dbReference type="EMBL" id="CAL1132904.1"/>
    </source>
</evidence>
<dbReference type="PANTHER" id="PTHR10037">
    <property type="entry name" value="VOLTAGE-GATED CATION CHANNEL CALCIUM AND SODIUM"/>
    <property type="match status" value="1"/>
</dbReference>
<feature type="transmembrane region" description="Helical" evidence="5">
    <location>
        <begin position="45"/>
        <end position="72"/>
    </location>
</feature>
<evidence type="ECO:0000256" key="5">
    <source>
        <dbReference type="SAM" id="Phobius"/>
    </source>
</evidence>
<keyword evidence="4 5" id="KW-0472">Membrane</keyword>
<feature type="transmembrane region" description="Helical" evidence="5">
    <location>
        <begin position="201"/>
        <end position="225"/>
    </location>
</feature>
<reference evidence="7" key="1">
    <citation type="submission" date="2022-10" db="EMBL/GenBank/DDBJ databases">
        <authorList>
            <person name="Chen Y."/>
            <person name="Dougan E. K."/>
            <person name="Chan C."/>
            <person name="Rhodes N."/>
            <person name="Thang M."/>
        </authorList>
    </citation>
    <scope>NUCLEOTIDE SEQUENCE</scope>
</reference>
<comment type="subcellular location">
    <subcellularLocation>
        <location evidence="1">Membrane</location>
        <topology evidence="1">Multi-pass membrane protein</topology>
    </subcellularLocation>
</comment>
<feature type="transmembrane region" description="Helical" evidence="5">
    <location>
        <begin position="93"/>
        <end position="112"/>
    </location>
</feature>
<feature type="transmembrane region" description="Helical" evidence="5">
    <location>
        <begin position="7"/>
        <end position="25"/>
    </location>
</feature>
<dbReference type="InterPro" id="IPR043203">
    <property type="entry name" value="VGCC_Ca_Na"/>
</dbReference>
<feature type="transmembrane region" description="Helical" evidence="5">
    <location>
        <begin position="168"/>
        <end position="189"/>
    </location>
</feature>
<organism evidence="7">
    <name type="scientific">Cladocopium goreaui</name>
    <dbReference type="NCBI Taxonomy" id="2562237"/>
    <lineage>
        <taxon>Eukaryota</taxon>
        <taxon>Sar</taxon>
        <taxon>Alveolata</taxon>
        <taxon>Dinophyceae</taxon>
        <taxon>Suessiales</taxon>
        <taxon>Symbiodiniaceae</taxon>
        <taxon>Cladocopium</taxon>
    </lineage>
</organism>
<dbReference type="GO" id="GO:0001518">
    <property type="term" value="C:voltage-gated sodium channel complex"/>
    <property type="evidence" value="ECO:0007669"/>
    <property type="project" value="TreeGrafter"/>
</dbReference>
<keyword evidence="3 5" id="KW-1133">Transmembrane helix</keyword>
<dbReference type="InterPro" id="IPR027359">
    <property type="entry name" value="Volt_channel_dom_sf"/>
</dbReference>
<dbReference type="GO" id="GO:0008332">
    <property type="term" value="F:low voltage-gated calcium channel activity"/>
    <property type="evidence" value="ECO:0007669"/>
    <property type="project" value="TreeGrafter"/>
</dbReference>
<dbReference type="SUPFAM" id="SSF81324">
    <property type="entry name" value="Voltage-gated potassium channels"/>
    <property type="match status" value="1"/>
</dbReference>
<reference evidence="8" key="2">
    <citation type="submission" date="2024-04" db="EMBL/GenBank/DDBJ databases">
        <authorList>
            <person name="Chen Y."/>
            <person name="Shah S."/>
            <person name="Dougan E. K."/>
            <person name="Thang M."/>
            <person name="Chan C."/>
        </authorList>
    </citation>
    <scope>NUCLEOTIDE SEQUENCE [LARGE SCALE GENOMIC DNA]</scope>
</reference>
<dbReference type="PANTHER" id="PTHR10037:SF230">
    <property type="entry name" value="CA[2+]-CHANNEL PROTEIN ALPHA[[1]] SUBUNIT T, ISOFORM F"/>
    <property type="match status" value="1"/>
</dbReference>
<dbReference type="Gene3D" id="1.20.120.350">
    <property type="entry name" value="Voltage-gated potassium channels. Chain C"/>
    <property type="match status" value="1"/>
</dbReference>
<keyword evidence="2 5" id="KW-0812">Transmembrane</keyword>
<dbReference type="GO" id="GO:0005248">
    <property type="term" value="F:voltage-gated sodium channel activity"/>
    <property type="evidence" value="ECO:0007669"/>
    <property type="project" value="TreeGrafter"/>
</dbReference>
<evidence type="ECO:0000313" key="9">
    <source>
        <dbReference type="Proteomes" id="UP001152797"/>
    </source>
</evidence>
<gene>
    <name evidence="7" type="ORF">C1SCF055_LOCUS7471</name>
</gene>
<evidence type="ECO:0000256" key="4">
    <source>
        <dbReference type="ARBA" id="ARBA00023136"/>
    </source>
</evidence>
<dbReference type="GO" id="GO:0070509">
    <property type="term" value="P:calcium ion import"/>
    <property type="evidence" value="ECO:0007669"/>
    <property type="project" value="TreeGrafter"/>
</dbReference>
<dbReference type="GO" id="GO:0086010">
    <property type="term" value="P:membrane depolarization during action potential"/>
    <property type="evidence" value="ECO:0007669"/>
    <property type="project" value="TreeGrafter"/>
</dbReference>
<dbReference type="InterPro" id="IPR005821">
    <property type="entry name" value="Ion_trans_dom"/>
</dbReference>
<dbReference type="EMBL" id="CAMXCT030000492">
    <property type="protein sequence ID" value="CAL4766841.1"/>
    <property type="molecule type" value="Genomic_DNA"/>
</dbReference>
<dbReference type="EMBL" id="CAMXCT020000492">
    <property type="protein sequence ID" value="CAL1132904.1"/>
    <property type="molecule type" value="Genomic_DNA"/>
</dbReference>
<dbReference type="OrthoDB" id="429911at2759"/>
<evidence type="ECO:0000313" key="7">
    <source>
        <dbReference type="EMBL" id="CAI3979529.1"/>
    </source>
</evidence>
<dbReference type="EMBL" id="CAMXCT010000492">
    <property type="protein sequence ID" value="CAI3979529.1"/>
    <property type="molecule type" value="Genomic_DNA"/>
</dbReference>
<dbReference type="Proteomes" id="UP001152797">
    <property type="component" value="Unassembled WGS sequence"/>
</dbReference>
<evidence type="ECO:0000256" key="2">
    <source>
        <dbReference type="ARBA" id="ARBA00022692"/>
    </source>
</evidence>
<comment type="caution">
    <text evidence="7">The sequence shown here is derived from an EMBL/GenBank/DDBJ whole genome shotgun (WGS) entry which is preliminary data.</text>
</comment>
<feature type="transmembrane region" description="Helical" evidence="5">
    <location>
        <begin position="118"/>
        <end position="140"/>
    </location>
</feature>
<dbReference type="Pfam" id="PF00520">
    <property type="entry name" value="Ion_trans"/>
    <property type="match status" value="1"/>
</dbReference>
<evidence type="ECO:0000256" key="3">
    <source>
        <dbReference type="ARBA" id="ARBA00022989"/>
    </source>
</evidence>
<protein>
    <recommendedName>
        <fullName evidence="6">Ion transport domain-containing protein</fullName>
    </recommendedName>
</protein>
<name>A0A9P1BU54_9DINO</name>
<proteinExistence type="predicted"/>
<accession>A0A9P1BU54</accession>